<protein>
    <recommendedName>
        <fullName evidence="10">Permease</fullName>
    </recommendedName>
</protein>
<feature type="transmembrane region" description="Helical" evidence="7">
    <location>
        <begin position="103"/>
        <end position="126"/>
    </location>
</feature>
<evidence type="ECO:0000256" key="3">
    <source>
        <dbReference type="ARBA" id="ARBA00022475"/>
    </source>
</evidence>
<name>A0A1F4T7D0_UNCSA</name>
<reference evidence="8 9" key="1">
    <citation type="journal article" date="2016" name="Nat. Commun.">
        <title>Thousands of microbial genomes shed light on interconnected biogeochemical processes in an aquifer system.</title>
        <authorList>
            <person name="Anantharaman K."/>
            <person name="Brown C.T."/>
            <person name="Hug L.A."/>
            <person name="Sharon I."/>
            <person name="Castelle C.J."/>
            <person name="Probst A.J."/>
            <person name="Thomas B.C."/>
            <person name="Singh A."/>
            <person name="Wilkins M.J."/>
            <person name="Karaoz U."/>
            <person name="Brodie E.L."/>
            <person name="Williams K.H."/>
            <person name="Hubbard S.S."/>
            <person name="Banfield J.F."/>
        </authorList>
    </citation>
    <scope>NUCLEOTIDE SEQUENCE [LARGE SCALE GENOMIC DNA]</scope>
</reference>
<dbReference type="InterPro" id="IPR005524">
    <property type="entry name" value="DUF318"/>
</dbReference>
<dbReference type="GO" id="GO:0005886">
    <property type="term" value="C:plasma membrane"/>
    <property type="evidence" value="ECO:0007669"/>
    <property type="project" value="UniProtKB-SubCell"/>
</dbReference>
<comment type="caution">
    <text evidence="8">The sequence shown here is derived from an EMBL/GenBank/DDBJ whole genome shotgun (WGS) entry which is preliminary data.</text>
</comment>
<dbReference type="Pfam" id="PF03773">
    <property type="entry name" value="ArsP_1"/>
    <property type="match status" value="1"/>
</dbReference>
<feature type="transmembrane region" description="Helical" evidence="7">
    <location>
        <begin position="287"/>
        <end position="308"/>
    </location>
</feature>
<dbReference type="EMBL" id="MEUG01000001">
    <property type="protein sequence ID" value="OGC28614.1"/>
    <property type="molecule type" value="Genomic_DNA"/>
</dbReference>
<keyword evidence="4 7" id="KW-0812">Transmembrane</keyword>
<dbReference type="InterPro" id="IPR053166">
    <property type="entry name" value="UPF0718_permease"/>
</dbReference>
<evidence type="ECO:0000313" key="8">
    <source>
        <dbReference type="EMBL" id="OGC28614.1"/>
    </source>
</evidence>
<evidence type="ECO:0000256" key="5">
    <source>
        <dbReference type="ARBA" id="ARBA00022989"/>
    </source>
</evidence>
<evidence type="ECO:0000256" key="4">
    <source>
        <dbReference type="ARBA" id="ARBA00022692"/>
    </source>
</evidence>
<accession>A0A1F4T7D0</accession>
<feature type="transmembrane region" description="Helical" evidence="7">
    <location>
        <begin position="191"/>
        <end position="214"/>
    </location>
</feature>
<evidence type="ECO:0008006" key="10">
    <source>
        <dbReference type="Google" id="ProtNLM"/>
    </source>
</evidence>
<feature type="transmembrane region" description="Helical" evidence="7">
    <location>
        <begin position="70"/>
        <end position="97"/>
    </location>
</feature>
<feature type="transmembrane region" description="Helical" evidence="7">
    <location>
        <begin position="133"/>
        <end position="151"/>
    </location>
</feature>
<comment type="similarity">
    <text evidence="2">Belongs to the UPF0718 family.</text>
</comment>
<feature type="transmembrane region" description="Helical" evidence="7">
    <location>
        <begin position="257"/>
        <end position="275"/>
    </location>
</feature>
<evidence type="ECO:0000256" key="1">
    <source>
        <dbReference type="ARBA" id="ARBA00004651"/>
    </source>
</evidence>
<dbReference type="PANTHER" id="PTHR42775">
    <property type="entry name" value="PERMEASE RV2963-RELATED"/>
    <property type="match status" value="1"/>
</dbReference>
<dbReference type="PANTHER" id="PTHR42775:SF2">
    <property type="entry name" value="PERMEASE"/>
    <property type="match status" value="1"/>
</dbReference>
<dbReference type="AlphaFoldDB" id="A0A1F4T7D0"/>
<keyword evidence="6 7" id="KW-0472">Membrane</keyword>
<evidence type="ECO:0000256" key="7">
    <source>
        <dbReference type="SAM" id="Phobius"/>
    </source>
</evidence>
<gene>
    <name evidence="8" type="ORF">A3K49_06635</name>
</gene>
<proteinExistence type="inferred from homology"/>
<keyword evidence="5 7" id="KW-1133">Transmembrane helix</keyword>
<feature type="transmembrane region" description="Helical" evidence="7">
    <location>
        <begin position="226"/>
        <end position="251"/>
    </location>
</feature>
<feature type="transmembrane region" description="Helical" evidence="7">
    <location>
        <begin position="28"/>
        <end position="50"/>
    </location>
</feature>
<organism evidence="8 9">
    <name type="scientific">candidate division WOR-1 bacterium RIFOXYC12_FULL_54_18</name>
    <dbReference type="NCBI Taxonomy" id="1802584"/>
    <lineage>
        <taxon>Bacteria</taxon>
        <taxon>Bacillati</taxon>
        <taxon>Saganbacteria</taxon>
    </lineage>
</organism>
<dbReference type="Proteomes" id="UP000178602">
    <property type="component" value="Unassembled WGS sequence"/>
</dbReference>
<comment type="subcellular location">
    <subcellularLocation>
        <location evidence="1">Cell membrane</location>
        <topology evidence="1">Multi-pass membrane protein</topology>
    </subcellularLocation>
</comment>
<keyword evidence="3" id="KW-1003">Cell membrane</keyword>
<evidence type="ECO:0000313" key="9">
    <source>
        <dbReference type="Proteomes" id="UP000178602"/>
    </source>
</evidence>
<sequence length="312" mass="33727">MFEAIADIVVYSLLRMAPGTPLADSLNFFIYDILKISAMMFLVISFIAFLRSYLSPARIKQLLSQKSFGIGYLAAALFGAVSPFCSCSSIPLFIGFIESGIPLGVAFAFLITSPLVNEVLFVLMLGTFGLKTALLYAGFGVLLGVIGGVVLERLGLEKDLIGFDSKPLELALPKTILEKIKYALTEARETFYWIFPYLLAGVAIGAAIHGFIPTDWIVRHINSRSVLAIPIAVVLGVPMYAGCSTLVPIVFAFTQKGIAIGTAMAFMMAVSGLSLPEAILLKRVMRLRLLLVFFGVVAIGIVGVGYLFNLLY</sequence>
<evidence type="ECO:0000256" key="2">
    <source>
        <dbReference type="ARBA" id="ARBA00006386"/>
    </source>
</evidence>
<evidence type="ECO:0000256" key="6">
    <source>
        <dbReference type="ARBA" id="ARBA00023136"/>
    </source>
</evidence>